<feature type="region of interest" description="Disordered" evidence="6">
    <location>
        <begin position="620"/>
        <end position="644"/>
    </location>
</feature>
<evidence type="ECO:0000256" key="1">
    <source>
        <dbReference type="ARBA" id="ARBA00022723"/>
    </source>
</evidence>
<dbReference type="AlphaFoldDB" id="A0A507B584"/>
<dbReference type="Pfam" id="PF00096">
    <property type="entry name" value="zf-C2H2"/>
    <property type="match status" value="3"/>
</dbReference>
<accession>A0A507B584</accession>
<dbReference type="RefSeq" id="XP_030995967.1">
    <property type="nucleotide sequence ID" value="XM_031141146.1"/>
</dbReference>
<dbReference type="GO" id="GO:0005634">
    <property type="term" value="C:nucleus"/>
    <property type="evidence" value="ECO:0007669"/>
    <property type="project" value="UniProtKB-ARBA"/>
</dbReference>
<feature type="region of interest" description="Disordered" evidence="6">
    <location>
        <begin position="1"/>
        <end position="23"/>
    </location>
</feature>
<feature type="domain" description="C2H2-type" evidence="7">
    <location>
        <begin position="511"/>
        <end position="538"/>
    </location>
</feature>
<evidence type="ECO:0000313" key="9">
    <source>
        <dbReference type="Proteomes" id="UP000319257"/>
    </source>
</evidence>
<dbReference type="FunFam" id="3.30.160.60:FF:000557">
    <property type="entry name" value="zinc finger and SCAN domain-containing protein 29"/>
    <property type="match status" value="1"/>
</dbReference>
<dbReference type="SMART" id="SM00355">
    <property type="entry name" value="ZnF_C2H2"/>
    <property type="match status" value="6"/>
</dbReference>
<dbReference type="EMBL" id="SKBQ01000002">
    <property type="protein sequence ID" value="TPX14256.1"/>
    <property type="molecule type" value="Genomic_DNA"/>
</dbReference>
<dbReference type="PROSITE" id="PS50157">
    <property type="entry name" value="ZINC_FINGER_C2H2_2"/>
    <property type="match status" value="6"/>
</dbReference>
<feature type="domain" description="C2H2-type" evidence="7">
    <location>
        <begin position="597"/>
        <end position="626"/>
    </location>
</feature>
<evidence type="ECO:0000256" key="3">
    <source>
        <dbReference type="ARBA" id="ARBA00022771"/>
    </source>
</evidence>
<dbReference type="GO" id="GO:0000981">
    <property type="term" value="F:DNA-binding transcription factor activity, RNA polymerase II-specific"/>
    <property type="evidence" value="ECO:0007669"/>
    <property type="project" value="TreeGrafter"/>
</dbReference>
<organism evidence="8 9">
    <name type="scientific">Thyridium curvatum</name>
    <dbReference type="NCBI Taxonomy" id="1093900"/>
    <lineage>
        <taxon>Eukaryota</taxon>
        <taxon>Fungi</taxon>
        <taxon>Dikarya</taxon>
        <taxon>Ascomycota</taxon>
        <taxon>Pezizomycotina</taxon>
        <taxon>Sordariomycetes</taxon>
        <taxon>Sordariomycetidae</taxon>
        <taxon>Thyridiales</taxon>
        <taxon>Thyridiaceae</taxon>
        <taxon>Thyridium</taxon>
    </lineage>
</organism>
<protein>
    <recommendedName>
        <fullName evidence="7">C2H2-type domain-containing protein</fullName>
    </recommendedName>
</protein>
<dbReference type="GO" id="GO:0045944">
    <property type="term" value="P:positive regulation of transcription by RNA polymerase II"/>
    <property type="evidence" value="ECO:0007669"/>
    <property type="project" value="UniProtKB-ARBA"/>
</dbReference>
<evidence type="ECO:0000256" key="6">
    <source>
        <dbReference type="SAM" id="MobiDB-lite"/>
    </source>
</evidence>
<gene>
    <name evidence="8" type="ORF">E0L32_000650</name>
</gene>
<dbReference type="InterPro" id="IPR036236">
    <property type="entry name" value="Znf_C2H2_sf"/>
</dbReference>
<dbReference type="InterPro" id="IPR050329">
    <property type="entry name" value="GLI_C2H2-zinc-finger"/>
</dbReference>
<dbReference type="PANTHER" id="PTHR19818:SF139">
    <property type="entry name" value="PAIR-RULE PROTEIN ODD-PAIRED"/>
    <property type="match status" value="1"/>
</dbReference>
<keyword evidence="2" id="KW-0677">Repeat</keyword>
<dbReference type="GO" id="GO:0000978">
    <property type="term" value="F:RNA polymerase II cis-regulatory region sequence-specific DNA binding"/>
    <property type="evidence" value="ECO:0007669"/>
    <property type="project" value="UniProtKB-ARBA"/>
</dbReference>
<dbReference type="InterPro" id="IPR013087">
    <property type="entry name" value="Znf_C2H2_type"/>
</dbReference>
<feature type="domain" description="C2H2-type" evidence="7">
    <location>
        <begin position="435"/>
        <end position="463"/>
    </location>
</feature>
<comment type="caution">
    <text evidence="8">The sequence shown here is derived from an EMBL/GenBank/DDBJ whole genome shotgun (WGS) entry which is preliminary data.</text>
</comment>
<dbReference type="STRING" id="1093900.A0A507B584"/>
<evidence type="ECO:0000256" key="4">
    <source>
        <dbReference type="ARBA" id="ARBA00022833"/>
    </source>
</evidence>
<sequence length="644" mass="70783">MDGSGSYRRHAASMSSSTLPRFGDPAPQDLDSLWFVDSQVFQGSEVAASSFDPYRSAHDDLCIEDPKCPGMLPHGDPSAAFHRTDFSHPGSHSRQGFSTESLPNVPNWLQFGDPFTPDLPKYLHNQDLSISQPFLFNSCSLEDPISKTHAPTTTRDPDQSSVCNSICDSNCGDGDKCHGTSCADAQSVCSDENCPGVALSCTEPDCVVACTEANCPDAKAAVALTTFGELGTQHDFGDLSQADISGQPMHDTRPGSYLSSEFMMKYQHIFEAHNPHSPTCTSACPINDPSFYQRCHLPHSHMGQSGHHDHNEFNLWNMGCGAELPNGEAMIEHCWEQHGLLLDVPPMTPSIPDPSQVLSTISSARASPMTLDTTPISHHGFPSPLTPIPNAFDAQPKVLDMPNVHGQMDIVLPSRPSSACSAKVLLREDEQTKCFWCDGLNGTACGQTFATPEDLHEHVKEAHIKNLKKGPDGFVCGWQTCDRRHGEGQKAFTQKSKIERHMQTHTGVKPFKCKVCGDAFSAKQALRQHELIHTGETPLQCPFEGCSRSFRQQSALTMHIRTHTGDKPLKCEICGKAFSESSNLSKHRRTHQAKGSYVCSFEGCGKDFNRLDQLRRHWKQHGAEPPRQLSAIHRDFGGVKKRSK</sequence>
<dbReference type="InParanoid" id="A0A507B584"/>
<dbReference type="PANTHER" id="PTHR19818">
    <property type="entry name" value="ZINC FINGER PROTEIN ZIC AND GLI"/>
    <property type="match status" value="1"/>
</dbReference>
<dbReference type="SUPFAM" id="SSF57667">
    <property type="entry name" value="beta-beta-alpha zinc fingers"/>
    <property type="match status" value="3"/>
</dbReference>
<keyword evidence="3 5" id="KW-0863">Zinc-finger</keyword>
<evidence type="ECO:0000259" key="7">
    <source>
        <dbReference type="PROSITE" id="PS50157"/>
    </source>
</evidence>
<dbReference type="Pfam" id="PF13912">
    <property type="entry name" value="zf-C2H2_6"/>
    <property type="match status" value="1"/>
</dbReference>
<dbReference type="OrthoDB" id="3437960at2759"/>
<evidence type="ECO:0000313" key="8">
    <source>
        <dbReference type="EMBL" id="TPX14256.1"/>
    </source>
</evidence>
<keyword evidence="4" id="KW-0862">Zinc</keyword>
<name>A0A507B584_9PEZI</name>
<feature type="domain" description="C2H2-type" evidence="7">
    <location>
        <begin position="539"/>
        <end position="568"/>
    </location>
</feature>
<dbReference type="Gene3D" id="3.30.160.60">
    <property type="entry name" value="Classic Zinc Finger"/>
    <property type="match status" value="5"/>
</dbReference>
<evidence type="ECO:0000256" key="5">
    <source>
        <dbReference type="PROSITE-ProRule" id="PRU00042"/>
    </source>
</evidence>
<feature type="domain" description="C2H2-type" evidence="7">
    <location>
        <begin position="569"/>
        <end position="596"/>
    </location>
</feature>
<dbReference type="FunFam" id="3.30.160.60:FF:002343">
    <property type="entry name" value="Zinc finger protein 33A"/>
    <property type="match status" value="1"/>
</dbReference>
<dbReference type="Proteomes" id="UP000319257">
    <property type="component" value="Unassembled WGS sequence"/>
</dbReference>
<feature type="domain" description="C2H2-type" evidence="7">
    <location>
        <begin position="479"/>
        <end position="510"/>
    </location>
</feature>
<keyword evidence="1" id="KW-0479">Metal-binding</keyword>
<dbReference type="FunFam" id="3.30.160.60:FF:000125">
    <property type="entry name" value="Putative zinc finger protein 143"/>
    <property type="match status" value="1"/>
</dbReference>
<evidence type="ECO:0000256" key="2">
    <source>
        <dbReference type="ARBA" id="ARBA00022737"/>
    </source>
</evidence>
<keyword evidence="9" id="KW-1185">Reference proteome</keyword>
<dbReference type="GO" id="GO:0008270">
    <property type="term" value="F:zinc ion binding"/>
    <property type="evidence" value="ECO:0007669"/>
    <property type="project" value="UniProtKB-KW"/>
</dbReference>
<reference evidence="8 9" key="1">
    <citation type="submission" date="2019-06" db="EMBL/GenBank/DDBJ databases">
        <title>Draft genome sequence of the filamentous fungus Phialemoniopsis curvata isolated from diesel fuel.</title>
        <authorList>
            <person name="Varaljay V.A."/>
            <person name="Lyon W.J."/>
            <person name="Crouch A.L."/>
            <person name="Drake C.E."/>
            <person name="Hollomon J.M."/>
            <person name="Nadeau L.J."/>
            <person name="Nunn H.S."/>
            <person name="Stevenson B.S."/>
            <person name="Bojanowski C.L."/>
            <person name="Crookes-Goodson W.J."/>
        </authorList>
    </citation>
    <scope>NUCLEOTIDE SEQUENCE [LARGE SCALE GENOMIC DNA]</scope>
    <source>
        <strain evidence="8 9">D216</strain>
    </source>
</reference>
<proteinExistence type="predicted"/>
<dbReference type="GeneID" id="41968097"/>
<dbReference type="PROSITE" id="PS00028">
    <property type="entry name" value="ZINC_FINGER_C2H2_1"/>
    <property type="match status" value="4"/>
</dbReference>